<gene>
    <name evidence="2" type="ORF">FCH28_06870</name>
</gene>
<dbReference type="AlphaFoldDB" id="A0A4U0NRH0"/>
<feature type="domain" description="Winged helix-turn helix" evidence="1">
    <location>
        <begin position="58"/>
        <end position="85"/>
    </location>
</feature>
<dbReference type="EMBL" id="SUMB01000002">
    <property type="protein sequence ID" value="TJZ57166.1"/>
    <property type="molecule type" value="Genomic_DNA"/>
</dbReference>
<dbReference type="Proteomes" id="UP000308697">
    <property type="component" value="Unassembled WGS sequence"/>
</dbReference>
<protein>
    <submittedName>
        <fullName evidence="2">Winged helix-turn-helix domain-containing protein</fullName>
    </submittedName>
</protein>
<name>A0A4U0NRH0_9ACTN</name>
<keyword evidence="3" id="KW-1185">Reference proteome</keyword>
<dbReference type="InterPro" id="IPR025959">
    <property type="entry name" value="Winged_HTH_dom"/>
</dbReference>
<accession>A0A4U0NRH0</accession>
<organism evidence="2 3">
    <name type="scientific">Streptomyces piniterrae</name>
    <dbReference type="NCBI Taxonomy" id="2571125"/>
    <lineage>
        <taxon>Bacteria</taxon>
        <taxon>Bacillati</taxon>
        <taxon>Actinomycetota</taxon>
        <taxon>Actinomycetes</taxon>
        <taxon>Kitasatosporales</taxon>
        <taxon>Streptomycetaceae</taxon>
        <taxon>Streptomyces</taxon>
    </lineage>
</organism>
<evidence type="ECO:0000313" key="3">
    <source>
        <dbReference type="Proteomes" id="UP000308697"/>
    </source>
</evidence>
<reference evidence="2 3" key="1">
    <citation type="submission" date="2019-04" db="EMBL/GenBank/DDBJ databases">
        <title>Streptomyces piniterrae sp. nov., a heliquinomycin-producing actinomycete isolated from rhizosphere soil of Pinus yunnanensis.</title>
        <authorList>
            <person name="Zhuang X."/>
            <person name="Zhao J."/>
        </authorList>
    </citation>
    <scope>NUCLEOTIDE SEQUENCE [LARGE SCALE GENOMIC DNA]</scope>
    <source>
        <strain evidence="3">jys28</strain>
    </source>
</reference>
<proteinExistence type="predicted"/>
<evidence type="ECO:0000259" key="1">
    <source>
        <dbReference type="Pfam" id="PF13592"/>
    </source>
</evidence>
<sequence>MGKVLRVPISVGSWFFWLAPAGNPGTPGSASLPRLSEQQFARLEQELARGPAAHGWEYQRWTLERVKTVIGRRFHLTYTIQGVRKPGGGPWSLARLRG</sequence>
<dbReference type="Pfam" id="PF13592">
    <property type="entry name" value="HTH_33"/>
    <property type="match status" value="1"/>
</dbReference>
<dbReference type="OrthoDB" id="8479510at2"/>
<comment type="caution">
    <text evidence="2">The sequence shown here is derived from an EMBL/GenBank/DDBJ whole genome shotgun (WGS) entry which is preliminary data.</text>
</comment>
<evidence type="ECO:0000313" key="2">
    <source>
        <dbReference type="EMBL" id="TJZ57166.1"/>
    </source>
</evidence>